<organism evidence="2 3">
    <name type="scientific">Aequorivita echinoideorum</name>
    <dbReference type="NCBI Taxonomy" id="1549647"/>
    <lineage>
        <taxon>Bacteria</taxon>
        <taxon>Pseudomonadati</taxon>
        <taxon>Bacteroidota</taxon>
        <taxon>Flavobacteriia</taxon>
        <taxon>Flavobacteriales</taxon>
        <taxon>Flavobacteriaceae</taxon>
        <taxon>Aequorivita</taxon>
    </lineage>
</organism>
<dbReference type="EMBL" id="JAHCTB010000004">
    <property type="protein sequence ID" value="MBT0608753.1"/>
    <property type="molecule type" value="Genomic_DNA"/>
</dbReference>
<feature type="transmembrane region" description="Helical" evidence="1">
    <location>
        <begin position="7"/>
        <end position="25"/>
    </location>
</feature>
<keyword evidence="1" id="KW-1133">Transmembrane helix</keyword>
<comment type="caution">
    <text evidence="2">The sequence shown here is derived from an EMBL/GenBank/DDBJ whole genome shotgun (WGS) entry which is preliminary data.</text>
</comment>
<dbReference type="RefSeq" id="WP_214113692.1">
    <property type="nucleotide sequence ID" value="NZ_JAHCTB010000004.1"/>
</dbReference>
<protein>
    <submittedName>
        <fullName evidence="2">DUF4258 domain-containing protein</fullName>
    </submittedName>
</protein>
<proteinExistence type="predicted"/>
<dbReference type="Proteomes" id="UP001297092">
    <property type="component" value="Unassembled WGS sequence"/>
</dbReference>
<gene>
    <name evidence="2" type="ORF">KIV10_11215</name>
</gene>
<dbReference type="Pfam" id="PF14076">
    <property type="entry name" value="DUF4258"/>
    <property type="match status" value="1"/>
</dbReference>
<dbReference type="InterPro" id="IPR025354">
    <property type="entry name" value="DUF4258"/>
</dbReference>
<evidence type="ECO:0000256" key="1">
    <source>
        <dbReference type="SAM" id="Phobius"/>
    </source>
</evidence>
<name>A0ABS5S6B0_9FLAO</name>
<keyword evidence="1" id="KW-0472">Membrane</keyword>
<keyword evidence="3" id="KW-1185">Reference proteome</keyword>
<reference evidence="2 3" key="1">
    <citation type="submission" date="2021-05" db="EMBL/GenBank/DDBJ databases">
        <title>Aequorivita echinoideorum JCM 30378 genome.</title>
        <authorList>
            <person name="Zhang H."/>
            <person name="Li C."/>
        </authorList>
    </citation>
    <scope>NUCLEOTIDE SEQUENCE [LARGE SCALE GENOMIC DNA]</scope>
    <source>
        <strain evidence="2 3">JCM30378</strain>
    </source>
</reference>
<evidence type="ECO:0000313" key="3">
    <source>
        <dbReference type="Proteomes" id="UP001297092"/>
    </source>
</evidence>
<sequence>MKFIYRLAYFSVGLFLGIGILFFILSGKKTSCAYGPESRTLKNIRLKPRAFSEEAMDFFNKKNIDTASVSELLVNGDVLFSESNIKPEDCKEYVVEGEYSDNNLKIYIENCEEKATILKAKLLPK</sequence>
<keyword evidence="1" id="KW-0812">Transmembrane</keyword>
<accession>A0ABS5S6B0</accession>
<evidence type="ECO:0000313" key="2">
    <source>
        <dbReference type="EMBL" id="MBT0608753.1"/>
    </source>
</evidence>